<dbReference type="InterPro" id="IPR014762">
    <property type="entry name" value="DNA_mismatch_repair_CS"/>
</dbReference>
<dbReference type="CDD" id="cd03483">
    <property type="entry name" value="MutL_Trans_MLH1"/>
    <property type="match status" value="1"/>
</dbReference>
<dbReference type="GO" id="GO:0030983">
    <property type="term" value="F:mismatched DNA binding"/>
    <property type="evidence" value="ECO:0007669"/>
    <property type="project" value="InterPro"/>
</dbReference>
<dbReference type="EMBL" id="KV454429">
    <property type="protein sequence ID" value="ODQ80501.1"/>
    <property type="molecule type" value="Genomic_DNA"/>
</dbReference>
<dbReference type="GO" id="GO:0032390">
    <property type="term" value="C:MutLbeta complex"/>
    <property type="evidence" value="ECO:0007669"/>
    <property type="project" value="EnsemblFungi"/>
</dbReference>
<evidence type="ECO:0000313" key="8">
    <source>
        <dbReference type="EMBL" id="ODQ80501.1"/>
    </source>
</evidence>
<dbReference type="InterPro" id="IPR038973">
    <property type="entry name" value="MutL/Mlh/Pms-like"/>
</dbReference>
<feature type="region of interest" description="Disordered" evidence="6">
    <location>
        <begin position="406"/>
        <end position="447"/>
    </location>
</feature>
<evidence type="ECO:0000256" key="4">
    <source>
        <dbReference type="ARBA" id="ARBA00023204"/>
    </source>
</evidence>
<dbReference type="Pfam" id="PF13589">
    <property type="entry name" value="HATPase_c_3"/>
    <property type="match status" value="1"/>
</dbReference>
<organism evidence="8 9">
    <name type="scientific">Babjeviella inositovora NRRL Y-12698</name>
    <dbReference type="NCBI Taxonomy" id="984486"/>
    <lineage>
        <taxon>Eukaryota</taxon>
        <taxon>Fungi</taxon>
        <taxon>Dikarya</taxon>
        <taxon>Ascomycota</taxon>
        <taxon>Saccharomycotina</taxon>
        <taxon>Pichiomycetes</taxon>
        <taxon>Serinales incertae sedis</taxon>
        <taxon>Babjeviella</taxon>
    </lineage>
</organism>
<dbReference type="Pfam" id="PF01119">
    <property type="entry name" value="DNA_mis_repair"/>
    <property type="match status" value="1"/>
</dbReference>
<accession>A0A1E3QS42</accession>
<dbReference type="GO" id="GO:0005524">
    <property type="term" value="F:ATP binding"/>
    <property type="evidence" value="ECO:0007669"/>
    <property type="project" value="EnsemblFungi"/>
</dbReference>
<keyword evidence="9" id="KW-1185">Reference proteome</keyword>
<dbReference type="PROSITE" id="PS00058">
    <property type="entry name" value="DNA_MISMATCH_REPAIR_1"/>
    <property type="match status" value="1"/>
</dbReference>
<dbReference type="Pfam" id="PF16413">
    <property type="entry name" value="Mlh1_C"/>
    <property type="match status" value="1"/>
</dbReference>
<feature type="domain" description="DNA mismatch repair protein S5" evidence="7">
    <location>
        <begin position="222"/>
        <end position="346"/>
    </location>
</feature>
<keyword evidence="4" id="KW-0234">DNA repair</keyword>
<evidence type="ECO:0000256" key="6">
    <source>
        <dbReference type="SAM" id="MobiDB-lite"/>
    </source>
</evidence>
<dbReference type="OrthoDB" id="10263226at2759"/>
<dbReference type="InterPro" id="IPR014721">
    <property type="entry name" value="Ribsml_uS5_D2-typ_fold_subgr"/>
</dbReference>
<dbReference type="NCBIfam" id="TIGR00585">
    <property type="entry name" value="mutl"/>
    <property type="match status" value="1"/>
</dbReference>
<dbReference type="InterPro" id="IPR013507">
    <property type="entry name" value="DNA_mismatch_S5_2-like"/>
</dbReference>
<name>A0A1E3QS42_9ASCO</name>
<dbReference type="InterPro" id="IPR002099">
    <property type="entry name" value="MutL/Mlh/PMS"/>
</dbReference>
<dbReference type="GO" id="GO:0007131">
    <property type="term" value="P:reciprocal meiotic recombination"/>
    <property type="evidence" value="ECO:0007669"/>
    <property type="project" value="EnsemblFungi"/>
</dbReference>
<dbReference type="InterPro" id="IPR036890">
    <property type="entry name" value="HATPase_C_sf"/>
</dbReference>
<dbReference type="SUPFAM" id="SSF55874">
    <property type="entry name" value="ATPase domain of HSP90 chaperone/DNA topoisomerase II/histidine kinase"/>
    <property type="match status" value="1"/>
</dbReference>
<keyword evidence="5" id="KW-0539">Nucleus</keyword>
<dbReference type="Proteomes" id="UP000094336">
    <property type="component" value="Unassembled WGS sequence"/>
</dbReference>
<evidence type="ECO:0000313" key="9">
    <source>
        <dbReference type="Proteomes" id="UP000094336"/>
    </source>
</evidence>
<dbReference type="AlphaFoldDB" id="A0A1E3QS42"/>
<dbReference type="GO" id="GO:0000713">
    <property type="term" value="P:meiotic heteroduplex formation"/>
    <property type="evidence" value="ECO:0007669"/>
    <property type="project" value="EnsemblFungi"/>
</dbReference>
<proteinExistence type="inferred from homology"/>
<dbReference type="SUPFAM" id="SSF54211">
    <property type="entry name" value="Ribosomal protein S5 domain 2-like"/>
    <property type="match status" value="1"/>
</dbReference>
<evidence type="ECO:0000259" key="7">
    <source>
        <dbReference type="SMART" id="SM01340"/>
    </source>
</evidence>
<dbReference type="GeneID" id="30148632"/>
<dbReference type="PANTHER" id="PTHR10073">
    <property type="entry name" value="DNA MISMATCH REPAIR PROTEIN MLH, PMS, MUTL"/>
    <property type="match status" value="1"/>
</dbReference>
<protein>
    <recommendedName>
        <fullName evidence="7">DNA mismatch repair protein S5 domain-containing protein</fullName>
    </recommendedName>
</protein>
<dbReference type="CDD" id="cd16926">
    <property type="entry name" value="HATPase_MutL-MLH-PMS-like"/>
    <property type="match status" value="1"/>
</dbReference>
<dbReference type="FunFam" id="3.30.230.10:FF:000014">
    <property type="entry name" value="DNA mismatch repair protein Mlh1"/>
    <property type="match status" value="1"/>
</dbReference>
<dbReference type="GO" id="GO:0097587">
    <property type="term" value="C:MutLgamma complex"/>
    <property type="evidence" value="ECO:0007669"/>
    <property type="project" value="EnsemblFungi"/>
</dbReference>
<keyword evidence="3" id="KW-0227">DNA damage</keyword>
<reference evidence="9" key="1">
    <citation type="submission" date="2016-05" db="EMBL/GenBank/DDBJ databases">
        <title>Comparative genomics of biotechnologically important yeasts.</title>
        <authorList>
            <consortium name="DOE Joint Genome Institute"/>
            <person name="Riley R."/>
            <person name="Haridas S."/>
            <person name="Wolfe K.H."/>
            <person name="Lopes M.R."/>
            <person name="Hittinger C.T."/>
            <person name="Goker M."/>
            <person name="Salamov A."/>
            <person name="Wisecaver J."/>
            <person name="Long T.M."/>
            <person name="Aerts A.L."/>
            <person name="Barry K."/>
            <person name="Choi C."/>
            <person name="Clum A."/>
            <person name="Coughlan A.Y."/>
            <person name="Deshpande S."/>
            <person name="Douglass A.P."/>
            <person name="Hanson S.J."/>
            <person name="Klenk H.-P."/>
            <person name="Labutti K."/>
            <person name="Lapidus A."/>
            <person name="Lindquist E."/>
            <person name="Lipzen A."/>
            <person name="Meier-Kolthoff J.P."/>
            <person name="Ohm R.A."/>
            <person name="Otillar R.P."/>
            <person name="Pangilinan J."/>
            <person name="Peng Y."/>
            <person name="Rokas A."/>
            <person name="Rosa C.A."/>
            <person name="Scheuner C."/>
            <person name="Sibirny A.A."/>
            <person name="Slot J.C."/>
            <person name="Stielow J.B."/>
            <person name="Sun H."/>
            <person name="Kurtzman C.P."/>
            <person name="Blackwell M."/>
            <person name="Grigoriev I.V."/>
            <person name="Jeffries T.W."/>
        </authorList>
    </citation>
    <scope>NUCLEOTIDE SEQUENCE [LARGE SCALE GENOMIC DNA]</scope>
    <source>
        <strain evidence="9">NRRL Y-12698</strain>
    </source>
</reference>
<evidence type="ECO:0000256" key="3">
    <source>
        <dbReference type="ARBA" id="ARBA00022763"/>
    </source>
</evidence>
<dbReference type="InterPro" id="IPR032189">
    <property type="entry name" value="Mlh1_C"/>
</dbReference>
<comment type="subcellular location">
    <subcellularLocation>
        <location evidence="1">Nucleus</location>
    </subcellularLocation>
</comment>
<dbReference type="Gene3D" id="3.30.565.10">
    <property type="entry name" value="Histidine kinase-like ATPase, C-terminal domain"/>
    <property type="match status" value="1"/>
</dbReference>
<dbReference type="InterPro" id="IPR020568">
    <property type="entry name" value="Ribosomal_Su5_D2-typ_SF"/>
</dbReference>
<dbReference type="SMART" id="SM01340">
    <property type="entry name" value="DNA_mis_repair"/>
    <property type="match status" value="1"/>
</dbReference>
<dbReference type="STRING" id="984486.A0A1E3QS42"/>
<evidence type="ECO:0000256" key="5">
    <source>
        <dbReference type="ARBA" id="ARBA00023242"/>
    </source>
</evidence>
<evidence type="ECO:0000256" key="1">
    <source>
        <dbReference type="ARBA" id="ARBA00004123"/>
    </source>
</evidence>
<sequence length="734" mass="81715">MSVDQPGRIKALDTNVVNKIAAGEIIIAPANALKEILENSIDAQSTTIEVSVKEGGLKQLQITDNGHGINKDDLAILCERFTTSKLSTFKDLSTIQTYGFRGEALASISHISHLSVVTKTKDSPVAYKCVYASGKLAPTKKGANPQAVAGKDGTQIVVEDLFYNVPSRLRSIRSPSDEYYKILDVVQKYSIHCLQAGFMVKKTGESNYALMIRQNLSLKERIRTIYGSGIANELLEFNETEAGERYGLVAFSVCATSPNFSSSKKTPPIFFINNRLVSCDPLRKSLQQVYAAFLPKGANHPFIYLSLSISPENVDVNVHPTKREVRFLHEDEIIELVTERVQEELMKTDNSRVFHTQSVLPMKRTEPEISTPVKRLRQESKLVRIDSSQVKISTFLASGVHSTSLEGSQLSHNVTGETQDDSRSSNSVEGETQDGSRPSNTIADETQDTEILNSTVMDTTLPVLIRIPYTTDFKRHRTNIRLASLAVLKSAAEVTAHEPLTKMLQNCQFIGVVDATKRLCVFQEDVRLFMCDYGSLCYHLFYQIGLAEFGNFGSLTLTEQGGDILPELEPSGGETTGLSVRQLLAPVTEGDLDSLISQLVNMREMFEEYFSIKIEEFQGDVRLVSVPLMMRHYNPSVSKLGLFLLRLCTKVDYTDEQTCFEDILKQVALFYIPPVAHAGLDDEEQEAYQLQMHSILEGVVFPAIKKGFLAPESMLRDVVEIANLPGLYKVFERC</sequence>
<feature type="compositionally biased region" description="Polar residues" evidence="6">
    <location>
        <begin position="424"/>
        <end position="447"/>
    </location>
</feature>
<evidence type="ECO:0000256" key="2">
    <source>
        <dbReference type="ARBA" id="ARBA00006082"/>
    </source>
</evidence>
<dbReference type="GO" id="GO:0032389">
    <property type="term" value="C:MutLalpha complex"/>
    <property type="evidence" value="ECO:0007669"/>
    <property type="project" value="EnsemblFungi"/>
</dbReference>
<dbReference type="GO" id="GO:0000710">
    <property type="term" value="P:meiotic mismatch repair"/>
    <property type="evidence" value="ECO:0007669"/>
    <property type="project" value="EnsemblFungi"/>
</dbReference>
<dbReference type="GO" id="GO:0016887">
    <property type="term" value="F:ATP hydrolysis activity"/>
    <property type="evidence" value="ECO:0007669"/>
    <property type="project" value="EnsemblFungi"/>
</dbReference>
<comment type="similarity">
    <text evidence="2">Belongs to the DNA mismatch repair MutL/HexB family.</text>
</comment>
<dbReference type="GO" id="GO:0140664">
    <property type="term" value="F:ATP-dependent DNA damage sensor activity"/>
    <property type="evidence" value="ECO:0007669"/>
    <property type="project" value="InterPro"/>
</dbReference>
<gene>
    <name evidence="8" type="ORF">BABINDRAFT_170936</name>
</gene>
<feature type="compositionally biased region" description="Polar residues" evidence="6">
    <location>
        <begin position="406"/>
        <end position="417"/>
    </location>
</feature>
<dbReference type="FunFam" id="3.30.565.10:FF:000109">
    <property type="entry name" value="Related to MLH1-DNA mismatch repair protein"/>
    <property type="match status" value="1"/>
</dbReference>
<dbReference type="RefSeq" id="XP_018985829.1">
    <property type="nucleotide sequence ID" value="XM_019130779.1"/>
</dbReference>
<dbReference type="Gene3D" id="3.30.230.10">
    <property type="match status" value="1"/>
</dbReference>
<dbReference type="PANTHER" id="PTHR10073:SF12">
    <property type="entry name" value="DNA MISMATCH REPAIR PROTEIN MLH1"/>
    <property type="match status" value="1"/>
</dbReference>